<protein>
    <submittedName>
        <fullName evidence="2">Uncharacterized protein</fullName>
    </submittedName>
</protein>
<evidence type="ECO:0000256" key="1">
    <source>
        <dbReference type="SAM" id="SignalP"/>
    </source>
</evidence>
<proteinExistence type="predicted"/>
<dbReference type="OrthoDB" id="6758313at2759"/>
<evidence type="ECO:0000313" key="3">
    <source>
        <dbReference type="Proteomes" id="UP001153712"/>
    </source>
</evidence>
<evidence type="ECO:0000313" key="2">
    <source>
        <dbReference type="EMBL" id="CAG9862523.1"/>
    </source>
</evidence>
<sequence>MKSMEIVVITLLLLVSSAYSENSNKRTNNDAKNSTFYYTATRKDTCVKVHYADEHFYKVYCFENLKDHNGSLGFITSKNDTILYTGYGNQSECFDIYESKSKSRISKCLNLTTEVCNDATAGEQRRDASKLNEIPCTVNNTDHYLGFQSKKLNVVFRCVVYSIKVPTTMKNETVPVKYCFNRKVPIAVNKDEKFWNKGLQFLDRMIKLKTLDIINSTTTTLSQKENE</sequence>
<reference evidence="2" key="1">
    <citation type="submission" date="2022-01" db="EMBL/GenBank/DDBJ databases">
        <authorList>
            <person name="King R."/>
        </authorList>
    </citation>
    <scope>NUCLEOTIDE SEQUENCE</scope>
</reference>
<organism evidence="2 3">
    <name type="scientific">Phyllotreta striolata</name>
    <name type="common">Striped flea beetle</name>
    <name type="synonym">Crioceris striolata</name>
    <dbReference type="NCBI Taxonomy" id="444603"/>
    <lineage>
        <taxon>Eukaryota</taxon>
        <taxon>Metazoa</taxon>
        <taxon>Ecdysozoa</taxon>
        <taxon>Arthropoda</taxon>
        <taxon>Hexapoda</taxon>
        <taxon>Insecta</taxon>
        <taxon>Pterygota</taxon>
        <taxon>Neoptera</taxon>
        <taxon>Endopterygota</taxon>
        <taxon>Coleoptera</taxon>
        <taxon>Polyphaga</taxon>
        <taxon>Cucujiformia</taxon>
        <taxon>Chrysomeloidea</taxon>
        <taxon>Chrysomelidae</taxon>
        <taxon>Galerucinae</taxon>
        <taxon>Alticini</taxon>
        <taxon>Phyllotreta</taxon>
    </lineage>
</organism>
<keyword evidence="1" id="KW-0732">Signal</keyword>
<keyword evidence="3" id="KW-1185">Reference proteome</keyword>
<dbReference type="EMBL" id="OU900098">
    <property type="protein sequence ID" value="CAG9862523.1"/>
    <property type="molecule type" value="Genomic_DNA"/>
</dbReference>
<dbReference type="Proteomes" id="UP001153712">
    <property type="component" value="Chromosome 5"/>
</dbReference>
<feature type="chain" id="PRO_5040180747" evidence="1">
    <location>
        <begin position="21"/>
        <end position="227"/>
    </location>
</feature>
<feature type="signal peptide" evidence="1">
    <location>
        <begin position="1"/>
        <end position="20"/>
    </location>
</feature>
<name>A0A9N9XSE1_PHYSR</name>
<gene>
    <name evidence="2" type="ORF">PHYEVI_LOCUS8836</name>
</gene>
<accession>A0A9N9XSE1</accession>
<dbReference type="AlphaFoldDB" id="A0A9N9XSE1"/>